<feature type="region of interest" description="Disordered" evidence="2">
    <location>
        <begin position="370"/>
        <end position="402"/>
    </location>
</feature>
<evidence type="ECO:0000256" key="2">
    <source>
        <dbReference type="SAM" id="MobiDB-lite"/>
    </source>
</evidence>
<organism evidence="3 4">
    <name type="scientific">Trichonephila clavata</name>
    <name type="common">Joro spider</name>
    <name type="synonym">Nephila clavata</name>
    <dbReference type="NCBI Taxonomy" id="2740835"/>
    <lineage>
        <taxon>Eukaryota</taxon>
        <taxon>Metazoa</taxon>
        <taxon>Ecdysozoa</taxon>
        <taxon>Arthropoda</taxon>
        <taxon>Chelicerata</taxon>
        <taxon>Arachnida</taxon>
        <taxon>Araneae</taxon>
        <taxon>Araneomorphae</taxon>
        <taxon>Entelegynae</taxon>
        <taxon>Araneoidea</taxon>
        <taxon>Nephilidae</taxon>
        <taxon>Trichonephila</taxon>
    </lineage>
</organism>
<feature type="region of interest" description="Disordered" evidence="2">
    <location>
        <begin position="788"/>
        <end position="807"/>
    </location>
</feature>
<feature type="region of interest" description="Disordered" evidence="2">
    <location>
        <begin position="520"/>
        <end position="562"/>
    </location>
</feature>
<feature type="compositionally biased region" description="Basic residues" evidence="2">
    <location>
        <begin position="592"/>
        <end position="611"/>
    </location>
</feature>
<dbReference type="OrthoDB" id="9944156at2759"/>
<name>A0A8X6F2P7_TRICU</name>
<feature type="region of interest" description="Disordered" evidence="2">
    <location>
        <begin position="320"/>
        <end position="340"/>
    </location>
</feature>
<feature type="compositionally biased region" description="Basic residues" evidence="2">
    <location>
        <begin position="383"/>
        <end position="402"/>
    </location>
</feature>
<gene>
    <name evidence="3" type="ORF">TNCT_608681</name>
</gene>
<feature type="compositionally biased region" description="Polar residues" evidence="2">
    <location>
        <begin position="1213"/>
        <end position="1224"/>
    </location>
</feature>
<feature type="compositionally biased region" description="Basic residues" evidence="2">
    <location>
        <begin position="1336"/>
        <end position="1351"/>
    </location>
</feature>
<evidence type="ECO:0000313" key="3">
    <source>
        <dbReference type="EMBL" id="GFQ67844.1"/>
    </source>
</evidence>
<feature type="compositionally biased region" description="Polar residues" evidence="2">
    <location>
        <begin position="1231"/>
        <end position="1243"/>
    </location>
</feature>
<comment type="caution">
    <text evidence="3">The sequence shown here is derived from an EMBL/GenBank/DDBJ whole genome shotgun (WGS) entry which is preliminary data.</text>
</comment>
<feature type="compositionally biased region" description="Basic and acidic residues" evidence="2">
    <location>
        <begin position="520"/>
        <end position="551"/>
    </location>
</feature>
<feature type="coiled-coil region" evidence="1">
    <location>
        <begin position="473"/>
        <end position="507"/>
    </location>
</feature>
<feature type="region of interest" description="Disordered" evidence="2">
    <location>
        <begin position="591"/>
        <end position="640"/>
    </location>
</feature>
<feature type="region of interest" description="Disordered" evidence="2">
    <location>
        <begin position="1327"/>
        <end position="1382"/>
    </location>
</feature>
<proteinExistence type="predicted"/>
<evidence type="ECO:0000313" key="4">
    <source>
        <dbReference type="Proteomes" id="UP000887116"/>
    </source>
</evidence>
<feature type="compositionally biased region" description="Basic and acidic residues" evidence="2">
    <location>
        <begin position="370"/>
        <end position="382"/>
    </location>
</feature>
<accession>A0A8X6F2P7</accession>
<dbReference type="EMBL" id="BMAO01020501">
    <property type="protein sequence ID" value="GFQ67844.1"/>
    <property type="molecule type" value="Genomic_DNA"/>
</dbReference>
<evidence type="ECO:0000256" key="1">
    <source>
        <dbReference type="SAM" id="Coils"/>
    </source>
</evidence>
<feature type="compositionally biased region" description="Basic and acidic residues" evidence="2">
    <location>
        <begin position="253"/>
        <end position="271"/>
    </location>
</feature>
<protein>
    <submittedName>
        <fullName evidence="3">Uncharacterized protein</fullName>
    </submittedName>
</protein>
<keyword evidence="1" id="KW-0175">Coiled coil</keyword>
<feature type="region of interest" description="Disordered" evidence="2">
    <location>
        <begin position="253"/>
        <end position="272"/>
    </location>
</feature>
<reference evidence="3" key="1">
    <citation type="submission" date="2020-07" db="EMBL/GenBank/DDBJ databases">
        <title>Multicomponent nature underlies the extraordinary mechanical properties of spider dragline silk.</title>
        <authorList>
            <person name="Kono N."/>
            <person name="Nakamura H."/>
            <person name="Mori M."/>
            <person name="Yoshida Y."/>
            <person name="Ohtoshi R."/>
            <person name="Malay A.D."/>
            <person name="Moran D.A.P."/>
            <person name="Tomita M."/>
            <person name="Numata K."/>
            <person name="Arakawa K."/>
        </authorList>
    </citation>
    <scope>NUCLEOTIDE SEQUENCE</scope>
</reference>
<feature type="compositionally biased region" description="Basic residues" evidence="2">
    <location>
        <begin position="1359"/>
        <end position="1369"/>
    </location>
</feature>
<keyword evidence="4" id="KW-1185">Reference proteome</keyword>
<dbReference type="Proteomes" id="UP000887116">
    <property type="component" value="Unassembled WGS sequence"/>
</dbReference>
<feature type="region of interest" description="Disordered" evidence="2">
    <location>
        <begin position="1213"/>
        <end position="1243"/>
    </location>
</feature>
<sequence>MLLRMLQLMTYRIHVKYKAGYSFKTNHTIWGPSINEVGFEETGNIQVPGLILDSSEHHNENNLAKPKIQSPPFPKIPEHFYETSTASAEAQNRTSVKVSRRMHRRNVLSPDYTETEGSASAEDLETVNGEDTISPNYSEIQSSTTAGVSENVNSEDIISPTYYGYQSFISVDAPEVENSEDIDSFNYTGPESYTPTQTSEDVNITTYNYYEDESFLSTITVDHMEDRNIDYSDYPEMESIYPHEDQKFLRSFKNDEKESKKNSDGEPEVLKRKPKEKKLYKMKGLIASKIIIKHIEETDRVYNVGRPDIVNRTNDGVTRVPKLKPQEMNPGIENKDLKSLVTPLSPPKLNEHGLGKSKNNFDKIKILPKQKSEKAQHKTDIKTRKKLKKLKKPHYKKGKKQDKLKALMFKKGGKQDKLKKLMPITEEKQNQLKDVMPKTKEKQDKLKNVTPITEEKQDKLKEATPKTRIQDKLKVLMSKIGEKEDKLKKLMSKAREQQDNLKEIVSKMGKKQYKLKKLMPKTEGKKDKFQMHKPKIEEKQDILKKPKSNEGKKKHKVSKTKQNIEEEIIATISSKSEPKIGRGKNLSTLSKSKYKIGKGKKKLKTGNAKKKLITEEGKKPPKPSKFKLKTDKRKNKPVKLKSTSIPRKNITGKPQGETVKEKTLPSGSIVEMKNSSILVKKIVEDNREGNSKMVNNLYQQDDEEPLPKTDLSSEVIAKTFEKLSPNDQRKALRYIISRLKELSMLNSLLVVKRTLTSSNDSLPETPNESSAYSEEIGITSIPENSHFSRKKLKDAVPNSSSSEEISKLKRAASADNILNAEEFMLQGETEKPSTSEGFWESDYITSSSNYPKNSELLLKDIITHLKKKVELPLPNFSTLPTDAVFGNLRGMKKYKRSNTTKLKRVASPYIIVPNGKTLINFERTLQDILSKLKTLTTYASPRNDRSTYKTFSDFKKVLHDAILIPGISPTFSQPYHYTSNAINIINPMALIKKTFSDLEERLKNLTLQQDTIPDRRTLHKSYFISTDRTLSYSRETFQNIMSISSRGKKLSDLKHLVSNERIPSHSGKAMNNLSNSRQENFLKPIKAIPINNTFKYIKNDSEDITLNPNQVGNVSNPVKATPTNRTVGNAEKTLLDIISNLSKLKEIFAQNGVVSNFNLFGDLASTFYNSSLILNDTKSFLGSSNVSTAKAVGDSEQNDVSTLNDSWKRLEVTSINPSEENTVSESDDASTDGSTDISGNTEQETLLTSEKVNSFSEYLVVIDKTTEHSGDTTPLDVISKKPKMFSKPINFLSTERYISDSSTPFRETVHNQKTLKKFSKTYPTISPERNFSHSIKNSKNKAPIFKKQKKLSHGDSTKNSKKAKSKPGRLQKFPKAYPDTSTEVVQYKITTNPKRPNKLLLPHNNVLTEKTVTVPRRR</sequence>
<feature type="compositionally biased region" description="Basic residues" evidence="2">
    <location>
        <begin position="620"/>
        <end position="639"/>
    </location>
</feature>